<feature type="non-terminal residue" evidence="1">
    <location>
        <position position="52"/>
    </location>
</feature>
<protein>
    <submittedName>
        <fullName evidence="1">Uncharacterized protein</fullName>
    </submittedName>
</protein>
<dbReference type="AlphaFoldDB" id="A0A0B7BCX4"/>
<evidence type="ECO:0000313" key="1">
    <source>
        <dbReference type="EMBL" id="CEK90161.1"/>
    </source>
</evidence>
<dbReference type="EMBL" id="HACG01043296">
    <property type="protein sequence ID" value="CEK90161.1"/>
    <property type="molecule type" value="Transcribed_RNA"/>
</dbReference>
<name>A0A0B7BCX4_9EUPU</name>
<accession>A0A0B7BCX4</accession>
<proteinExistence type="predicted"/>
<gene>
    <name evidence="1" type="primary">ORF175083</name>
</gene>
<sequence>MNLSSNSTVDRSKDLRIFCKIPSSYSNINDLQISPVAVINMNSKKMQSPSFA</sequence>
<reference evidence="1" key="1">
    <citation type="submission" date="2014-12" db="EMBL/GenBank/DDBJ databases">
        <title>Insight into the proteome of Arion vulgaris.</title>
        <authorList>
            <person name="Aradska J."/>
            <person name="Bulat T."/>
            <person name="Smidak R."/>
            <person name="Sarate P."/>
            <person name="Gangsoo J."/>
            <person name="Sialana F."/>
            <person name="Bilban M."/>
            <person name="Lubec G."/>
        </authorList>
    </citation>
    <scope>NUCLEOTIDE SEQUENCE</scope>
    <source>
        <tissue evidence="1">Skin</tissue>
    </source>
</reference>
<organism evidence="1">
    <name type="scientific">Arion vulgaris</name>
    <dbReference type="NCBI Taxonomy" id="1028688"/>
    <lineage>
        <taxon>Eukaryota</taxon>
        <taxon>Metazoa</taxon>
        <taxon>Spiralia</taxon>
        <taxon>Lophotrochozoa</taxon>
        <taxon>Mollusca</taxon>
        <taxon>Gastropoda</taxon>
        <taxon>Heterobranchia</taxon>
        <taxon>Euthyneura</taxon>
        <taxon>Panpulmonata</taxon>
        <taxon>Eupulmonata</taxon>
        <taxon>Stylommatophora</taxon>
        <taxon>Helicina</taxon>
        <taxon>Arionoidea</taxon>
        <taxon>Arionidae</taxon>
        <taxon>Arion</taxon>
    </lineage>
</organism>